<dbReference type="GO" id="GO:0008017">
    <property type="term" value="F:microtubule binding"/>
    <property type="evidence" value="ECO:0007669"/>
    <property type="project" value="InterPro"/>
</dbReference>
<evidence type="ECO:0000259" key="5">
    <source>
        <dbReference type="PROSITE" id="PS50067"/>
    </source>
</evidence>
<dbReference type="SUPFAM" id="SSF52540">
    <property type="entry name" value="P-loop containing nucleoside triphosphate hydrolases"/>
    <property type="match status" value="1"/>
</dbReference>
<feature type="region of interest" description="Disordered" evidence="4">
    <location>
        <begin position="369"/>
        <end position="422"/>
    </location>
</feature>
<comment type="caution">
    <text evidence="6">The sequence shown here is derived from an EMBL/GenBank/DDBJ whole genome shotgun (WGS) entry which is preliminary data.</text>
</comment>
<accession>A0A401NWW2</accession>
<dbReference type="GO" id="GO:0003777">
    <property type="term" value="F:microtubule motor activity"/>
    <property type="evidence" value="ECO:0007669"/>
    <property type="project" value="InterPro"/>
</dbReference>
<evidence type="ECO:0000256" key="3">
    <source>
        <dbReference type="PROSITE-ProRule" id="PRU00283"/>
    </source>
</evidence>
<evidence type="ECO:0000313" key="7">
    <source>
        <dbReference type="Proteomes" id="UP000288216"/>
    </source>
</evidence>
<dbReference type="OrthoDB" id="3176171at2759"/>
<evidence type="ECO:0000256" key="4">
    <source>
        <dbReference type="SAM" id="MobiDB-lite"/>
    </source>
</evidence>
<evidence type="ECO:0000313" key="6">
    <source>
        <dbReference type="EMBL" id="GCB65363.1"/>
    </source>
</evidence>
<dbReference type="PROSITE" id="PS50067">
    <property type="entry name" value="KINESIN_MOTOR_2"/>
    <property type="match status" value="1"/>
</dbReference>
<keyword evidence="2" id="KW-0963">Cytoplasm</keyword>
<keyword evidence="2" id="KW-0206">Cytoskeleton</keyword>
<dbReference type="EMBL" id="BFAA01006872">
    <property type="protein sequence ID" value="GCB65363.1"/>
    <property type="molecule type" value="Genomic_DNA"/>
</dbReference>
<dbReference type="Proteomes" id="UP000288216">
    <property type="component" value="Unassembled WGS sequence"/>
</dbReference>
<comment type="subcellular location">
    <subcellularLocation>
        <location evidence="1">Cytoplasm</location>
        <location evidence="1">Cytoskeleton</location>
    </subcellularLocation>
</comment>
<dbReference type="InterPro" id="IPR027640">
    <property type="entry name" value="Kinesin-like_fam"/>
</dbReference>
<feature type="compositionally biased region" description="Polar residues" evidence="4">
    <location>
        <begin position="556"/>
        <end position="565"/>
    </location>
</feature>
<keyword evidence="7" id="KW-1185">Reference proteome</keyword>
<dbReference type="InterPro" id="IPR027417">
    <property type="entry name" value="P-loop_NTPase"/>
</dbReference>
<protein>
    <recommendedName>
        <fullName evidence="5">Kinesin motor domain-containing protein</fullName>
    </recommendedName>
</protein>
<dbReference type="GO" id="GO:0007018">
    <property type="term" value="P:microtubule-based movement"/>
    <property type="evidence" value="ECO:0007669"/>
    <property type="project" value="InterPro"/>
</dbReference>
<dbReference type="Pfam" id="PF00225">
    <property type="entry name" value="Kinesin"/>
    <property type="match status" value="1"/>
</dbReference>
<feature type="non-terminal residue" evidence="6">
    <location>
        <position position="1"/>
    </location>
</feature>
<comment type="similarity">
    <text evidence="3">Belongs to the TRAFAC class myosin-kinesin ATPase superfamily. Kinesin family.</text>
</comment>
<dbReference type="PANTHER" id="PTHR47968:SF65">
    <property type="entry name" value="KINESIN MOTOR DOMAIN-CONTAINING PROTEIN"/>
    <property type="match status" value="1"/>
</dbReference>
<comment type="caution">
    <text evidence="3">Lacks conserved residue(s) required for the propagation of feature annotation.</text>
</comment>
<name>A0A401NWW2_SCYTO</name>
<dbReference type="PANTHER" id="PTHR47968">
    <property type="entry name" value="CENTROMERE PROTEIN E"/>
    <property type="match status" value="1"/>
</dbReference>
<dbReference type="GO" id="GO:0005524">
    <property type="term" value="F:ATP binding"/>
    <property type="evidence" value="ECO:0007669"/>
    <property type="project" value="InterPro"/>
</dbReference>
<sequence length="643" mass="72744">VKRPYIPYRNSKLTRLLKDSLGGNCRTVMIATVSPSAFSYEDTYNTLKYAHRAKDIKSSLKSNVVNLDSHISKYAVICEELREEVTQLKIKLKTYEEAKCVISKSDHSPTPVKPPTQQQCLVRSLQEVFADCEVIQKSYFDLEANAKEIELKTLFRLRDQERIKILCSEQRLEQASTKFERSQASFSRRRDHVLEQMQQVEERLKENGNLLSELGSKISSDVKSRPLHQVVKLSLQKLLLETELSNYKQQNHYMTHLMMLQERDRQQSEKLVTTLLHVVRKQFDILQEANLETTEEVTQFDELERLVRGEKAVLWADQINTDECKENQQSKIIAIATLSKLHFVPETLVEVAAPPAKQDGATQSTEQILLSAGTRKRPPTKRSLTELKTPPKQPRKARSPMKRRRMKDEIASSNPSMSELRRKRKRTITEPLTIVPIVCKETQPFSNRSNVIGNKGTVIKAQLCPATIAPNGCNFHMATCVSMVAKNPNLNETFETIDASHHACSDITIGPSAVRRPEVTVSHKIFAQTPNAFLERLVLPHFAPQNQPGALFTARNQSASATKPTVQRKRKSVSGISPHINGQNKWRRSQASNHRPLSAQCSSSRLHPVGKESTNGGAAFPVNQGFQFLPQPNSKNSNKPFAF</sequence>
<evidence type="ECO:0000256" key="2">
    <source>
        <dbReference type="ARBA" id="ARBA00023212"/>
    </source>
</evidence>
<dbReference type="AlphaFoldDB" id="A0A401NWW2"/>
<organism evidence="6 7">
    <name type="scientific">Scyliorhinus torazame</name>
    <name type="common">Cloudy catshark</name>
    <name type="synonym">Catulus torazame</name>
    <dbReference type="NCBI Taxonomy" id="75743"/>
    <lineage>
        <taxon>Eukaryota</taxon>
        <taxon>Metazoa</taxon>
        <taxon>Chordata</taxon>
        <taxon>Craniata</taxon>
        <taxon>Vertebrata</taxon>
        <taxon>Chondrichthyes</taxon>
        <taxon>Elasmobranchii</taxon>
        <taxon>Galeomorphii</taxon>
        <taxon>Galeoidea</taxon>
        <taxon>Carcharhiniformes</taxon>
        <taxon>Scyliorhinidae</taxon>
        <taxon>Scyliorhinus</taxon>
    </lineage>
</organism>
<dbReference type="InterPro" id="IPR001752">
    <property type="entry name" value="Kinesin_motor_dom"/>
</dbReference>
<dbReference type="Gene3D" id="1.20.58.1980">
    <property type="match status" value="1"/>
</dbReference>
<dbReference type="STRING" id="75743.A0A401NWW2"/>
<feature type="domain" description="Kinesin motor" evidence="5">
    <location>
        <begin position="1"/>
        <end position="56"/>
    </location>
</feature>
<evidence type="ECO:0000256" key="1">
    <source>
        <dbReference type="ARBA" id="ARBA00004245"/>
    </source>
</evidence>
<reference evidence="6 7" key="1">
    <citation type="journal article" date="2018" name="Nat. Ecol. Evol.">
        <title>Shark genomes provide insights into elasmobranch evolution and the origin of vertebrates.</title>
        <authorList>
            <person name="Hara Y"/>
            <person name="Yamaguchi K"/>
            <person name="Onimaru K"/>
            <person name="Kadota M"/>
            <person name="Koyanagi M"/>
            <person name="Keeley SD"/>
            <person name="Tatsumi K"/>
            <person name="Tanaka K"/>
            <person name="Motone F"/>
            <person name="Kageyama Y"/>
            <person name="Nozu R"/>
            <person name="Adachi N"/>
            <person name="Nishimura O"/>
            <person name="Nakagawa R"/>
            <person name="Tanegashima C"/>
            <person name="Kiyatake I"/>
            <person name="Matsumoto R"/>
            <person name="Murakumo K"/>
            <person name="Nishida K"/>
            <person name="Terakita A"/>
            <person name="Kuratani S"/>
            <person name="Sato K"/>
            <person name="Hyodo S Kuraku.S."/>
        </authorList>
    </citation>
    <scope>NUCLEOTIDE SEQUENCE [LARGE SCALE GENOMIC DNA]</scope>
</reference>
<dbReference type="GO" id="GO:0005856">
    <property type="term" value="C:cytoskeleton"/>
    <property type="evidence" value="ECO:0007669"/>
    <property type="project" value="UniProtKB-SubCell"/>
</dbReference>
<feature type="compositionally biased region" description="Polar residues" evidence="4">
    <location>
        <begin position="580"/>
        <end position="605"/>
    </location>
</feature>
<feature type="compositionally biased region" description="Basic residues" evidence="4">
    <location>
        <begin position="393"/>
        <end position="405"/>
    </location>
</feature>
<proteinExistence type="inferred from homology"/>
<feature type="region of interest" description="Disordered" evidence="4">
    <location>
        <begin position="556"/>
        <end position="643"/>
    </location>
</feature>
<gene>
    <name evidence="6" type="ORF">scyTo_0013447</name>
</gene>
<feature type="compositionally biased region" description="Polar residues" evidence="4">
    <location>
        <begin position="624"/>
        <end position="643"/>
    </location>
</feature>